<gene>
    <name evidence="2" type="ORF">GCL60_13265</name>
</gene>
<feature type="transmembrane region" description="Helical" evidence="1">
    <location>
        <begin position="18"/>
        <end position="35"/>
    </location>
</feature>
<protein>
    <submittedName>
        <fullName evidence="2">Uncharacterized protein</fullName>
    </submittedName>
</protein>
<proteinExistence type="predicted"/>
<dbReference type="RefSeq" id="WP_153421223.1">
    <property type="nucleotide sequence ID" value="NZ_WFLM01000005.1"/>
</dbReference>
<sequence length="342" mass="39749">MDLNHIDIINLFKRNWKATIFICLIISTCGIFFSIKSNKKSYKAIIPVKITYQNALENGVNTQIVNLDYYIQSIQELCNNSIRETFKNENSKAILIGNSSVRTSSITITSLENFDNEKINNFLVTLNKKIDERNQIFLKNNLYVSSILNENLKNSRNISEAAFNSEAQIILKYLKYIKDLQEKTNNKFSSYANILLSDSFKDYYSDNLTKSQYSIDNIITLSLKIRKISLIFLNEIKSSNKISETEFNKLLKESNDNYYYTITELNNVKKMFSILEQNYLPNVSSFETYIPNEAYIPLETNLKNYIIFLSLFIGICFSFIYLIILSKIKLLKNRNNKNSLNA</sequence>
<evidence type="ECO:0000256" key="1">
    <source>
        <dbReference type="SAM" id="Phobius"/>
    </source>
</evidence>
<keyword evidence="1" id="KW-0472">Membrane</keyword>
<evidence type="ECO:0000313" key="2">
    <source>
        <dbReference type="EMBL" id="KAB8036808.1"/>
    </source>
</evidence>
<organism evidence="2 3">
    <name type="scientific">Silvanigrella paludirubra</name>
    <dbReference type="NCBI Taxonomy" id="2499159"/>
    <lineage>
        <taxon>Bacteria</taxon>
        <taxon>Pseudomonadati</taxon>
        <taxon>Bdellovibrionota</taxon>
        <taxon>Oligoflexia</taxon>
        <taxon>Silvanigrellales</taxon>
        <taxon>Silvanigrellaceae</taxon>
        <taxon>Silvanigrella</taxon>
    </lineage>
</organism>
<reference evidence="2 3" key="1">
    <citation type="submission" date="2019-10" db="EMBL/GenBank/DDBJ databases">
        <title>New species of Slilvanegrellaceae.</title>
        <authorList>
            <person name="Pitt A."/>
            <person name="Hahn M.W."/>
        </authorList>
    </citation>
    <scope>NUCLEOTIDE SEQUENCE [LARGE SCALE GENOMIC DNA]</scope>
    <source>
        <strain evidence="2 3">SP-Ram-0.45-NSY-1</strain>
    </source>
</reference>
<keyword evidence="3" id="KW-1185">Reference proteome</keyword>
<accession>A0A6N6VNS4</accession>
<feature type="transmembrane region" description="Helical" evidence="1">
    <location>
        <begin position="305"/>
        <end position="324"/>
    </location>
</feature>
<keyword evidence="1" id="KW-1133">Transmembrane helix</keyword>
<dbReference type="EMBL" id="WFLM01000005">
    <property type="protein sequence ID" value="KAB8036808.1"/>
    <property type="molecule type" value="Genomic_DNA"/>
</dbReference>
<name>A0A6N6VNS4_9BACT</name>
<comment type="caution">
    <text evidence="2">The sequence shown here is derived from an EMBL/GenBank/DDBJ whole genome shotgun (WGS) entry which is preliminary data.</text>
</comment>
<evidence type="ECO:0000313" key="3">
    <source>
        <dbReference type="Proteomes" id="UP000437748"/>
    </source>
</evidence>
<keyword evidence="1" id="KW-0812">Transmembrane</keyword>
<dbReference type="AlphaFoldDB" id="A0A6N6VNS4"/>
<dbReference type="Proteomes" id="UP000437748">
    <property type="component" value="Unassembled WGS sequence"/>
</dbReference>